<protein>
    <submittedName>
        <fullName evidence="3">Copper chaperone NosL</fullName>
    </submittedName>
</protein>
<feature type="signal peptide" evidence="1">
    <location>
        <begin position="1"/>
        <end position="23"/>
    </location>
</feature>
<name>A0A031MI19_9GAMM</name>
<sequence length="196" mass="21637">MNMSYKSGLRTALLMLFALTLTACGEQEEAPVKLDPVAFHEADECHVCGMIIADFPGPKGQAVERNEVKKFCSTAEMLSWWLQPENRILDARLYVHDMGQSQWDQPDDGHLIDARKAWYVSGTPLKGAMGASLASFADQAAAEALAAEHNGTVLHFDEIDQEFLQQAAAAQHGDMHDMIQQGDMHDMGDMMQGDLQ</sequence>
<accession>A0A031MI19</accession>
<dbReference type="RefSeq" id="WP_036989205.1">
    <property type="nucleotide sequence ID" value="NZ_FOGN01000001.1"/>
</dbReference>
<dbReference type="OrthoDB" id="982633at2"/>
<dbReference type="EMBL" id="FOUA01000001">
    <property type="protein sequence ID" value="SFL77905.1"/>
    <property type="molecule type" value="Genomic_DNA"/>
</dbReference>
<dbReference type="Pfam" id="PF05573">
    <property type="entry name" value="NosL"/>
    <property type="match status" value="1"/>
</dbReference>
<dbReference type="STRING" id="653930.SAMN05216589_0449"/>
<dbReference type="InterPro" id="IPR008719">
    <property type="entry name" value="N2O_reductase_NosL"/>
</dbReference>
<dbReference type="AlphaFoldDB" id="A0A031MI19"/>
<reference evidence="4 5" key="1">
    <citation type="submission" date="2016-10" db="EMBL/GenBank/DDBJ databases">
        <authorList>
            <person name="de Groot N.N."/>
        </authorList>
    </citation>
    <scope>NUCLEOTIDE SEQUENCE [LARGE SCALE GENOMIC DNA]</scope>
    <source>
        <strain evidence="3 4">CGMCC 1.9095</strain>
        <strain evidence="2 5">DSM 22558</strain>
    </source>
</reference>
<keyword evidence="1" id="KW-0732">Signal</keyword>
<gene>
    <name evidence="3" type="ORF">SAMN04487855_1175</name>
    <name evidence="2" type="ORF">SAMN05216589_0449</name>
</gene>
<keyword evidence="4" id="KW-1185">Reference proteome</keyword>
<dbReference type="PANTHER" id="PTHR41247:SF1">
    <property type="entry name" value="HTH-TYPE TRANSCRIPTIONAL REPRESSOR YCNK"/>
    <property type="match status" value="1"/>
</dbReference>
<proteinExistence type="predicted"/>
<dbReference type="PANTHER" id="PTHR41247">
    <property type="entry name" value="HTH-TYPE TRANSCRIPTIONAL REPRESSOR YCNK"/>
    <property type="match status" value="1"/>
</dbReference>
<evidence type="ECO:0000256" key="1">
    <source>
        <dbReference type="SAM" id="SignalP"/>
    </source>
</evidence>
<dbReference type="Gene3D" id="3.30.70.2050">
    <property type="match status" value="1"/>
</dbReference>
<dbReference type="PROSITE" id="PS51257">
    <property type="entry name" value="PROKAR_LIPOPROTEIN"/>
    <property type="match status" value="1"/>
</dbReference>
<evidence type="ECO:0000313" key="4">
    <source>
        <dbReference type="Proteomes" id="UP000186599"/>
    </source>
</evidence>
<evidence type="ECO:0000313" key="3">
    <source>
        <dbReference type="EMBL" id="SFL77905.1"/>
    </source>
</evidence>
<organism evidence="3 4">
    <name type="scientific">Halopseudomonas bauzanensis</name>
    <dbReference type="NCBI Taxonomy" id="653930"/>
    <lineage>
        <taxon>Bacteria</taxon>
        <taxon>Pseudomonadati</taxon>
        <taxon>Pseudomonadota</taxon>
        <taxon>Gammaproteobacteria</taxon>
        <taxon>Pseudomonadales</taxon>
        <taxon>Pseudomonadaceae</taxon>
        <taxon>Halopseudomonas</taxon>
    </lineage>
</organism>
<evidence type="ECO:0000313" key="5">
    <source>
        <dbReference type="Proteomes" id="UP000186904"/>
    </source>
</evidence>
<dbReference type="EMBL" id="FOGN01000001">
    <property type="protein sequence ID" value="SER40145.1"/>
    <property type="molecule type" value="Genomic_DNA"/>
</dbReference>
<evidence type="ECO:0000313" key="2">
    <source>
        <dbReference type="EMBL" id="SER40145.1"/>
    </source>
</evidence>
<dbReference type="SUPFAM" id="SSF160387">
    <property type="entry name" value="NosL/MerB-like"/>
    <property type="match status" value="1"/>
</dbReference>
<dbReference type="Gene3D" id="3.30.70.2060">
    <property type="match status" value="1"/>
</dbReference>
<dbReference type="Proteomes" id="UP000186904">
    <property type="component" value="Unassembled WGS sequence"/>
</dbReference>
<feature type="chain" id="PRO_5010401355" evidence="1">
    <location>
        <begin position="24"/>
        <end position="196"/>
    </location>
</feature>
<dbReference type="Proteomes" id="UP000186599">
    <property type="component" value="Unassembled WGS sequence"/>
</dbReference>